<sequence length="94" mass="10534">MFRGLQVARVMPPPHAMPCGPHCGTGYCAPHCYHRNKIVVHLPPVHPSPPPPPHHHYPPPPHHYPPPPPHHYPPPPPPHFPPHPPPSHHHGPHF</sequence>
<evidence type="ECO:0000313" key="2">
    <source>
        <dbReference type="Proteomes" id="UP000824533"/>
    </source>
</evidence>
<protein>
    <submittedName>
        <fullName evidence="1">Uncharacterized protein</fullName>
    </submittedName>
</protein>
<gene>
    <name evidence="1" type="ORF">K1T71_001226</name>
</gene>
<keyword evidence="2" id="KW-1185">Reference proteome</keyword>
<name>A0ACC1DHG5_9NEOP</name>
<comment type="caution">
    <text evidence="1">The sequence shown here is derived from an EMBL/GenBank/DDBJ whole genome shotgun (WGS) entry which is preliminary data.</text>
</comment>
<dbReference type="EMBL" id="CM034388">
    <property type="protein sequence ID" value="KAJ0183250.1"/>
    <property type="molecule type" value="Genomic_DNA"/>
</dbReference>
<organism evidence="1 2">
    <name type="scientific">Dendrolimus kikuchii</name>
    <dbReference type="NCBI Taxonomy" id="765133"/>
    <lineage>
        <taxon>Eukaryota</taxon>
        <taxon>Metazoa</taxon>
        <taxon>Ecdysozoa</taxon>
        <taxon>Arthropoda</taxon>
        <taxon>Hexapoda</taxon>
        <taxon>Insecta</taxon>
        <taxon>Pterygota</taxon>
        <taxon>Neoptera</taxon>
        <taxon>Endopterygota</taxon>
        <taxon>Lepidoptera</taxon>
        <taxon>Glossata</taxon>
        <taxon>Ditrysia</taxon>
        <taxon>Bombycoidea</taxon>
        <taxon>Lasiocampidae</taxon>
        <taxon>Dendrolimus</taxon>
    </lineage>
</organism>
<dbReference type="Proteomes" id="UP000824533">
    <property type="component" value="Linkage Group LG02"/>
</dbReference>
<evidence type="ECO:0000313" key="1">
    <source>
        <dbReference type="EMBL" id="KAJ0183250.1"/>
    </source>
</evidence>
<proteinExistence type="predicted"/>
<accession>A0ACC1DHG5</accession>
<reference evidence="1 2" key="1">
    <citation type="journal article" date="2021" name="Front. Genet.">
        <title>Chromosome-Level Genome Assembly Reveals Significant Gene Expansion in the Toll and IMD Signaling Pathways of Dendrolimus kikuchii.</title>
        <authorList>
            <person name="Zhou J."/>
            <person name="Wu P."/>
            <person name="Xiong Z."/>
            <person name="Liu N."/>
            <person name="Zhao N."/>
            <person name="Ji M."/>
            <person name="Qiu Y."/>
            <person name="Yang B."/>
        </authorList>
    </citation>
    <scope>NUCLEOTIDE SEQUENCE [LARGE SCALE GENOMIC DNA]</scope>
    <source>
        <strain evidence="1">Ann1</strain>
    </source>
</reference>